<dbReference type="SMART" id="SM00046">
    <property type="entry name" value="DAGKc"/>
    <property type="match status" value="1"/>
</dbReference>
<sequence>MEKALIIYNPMAGSENGEKLANLFKERLEKDFDEIDIKGTKEKGDATLFAKNSTYDSYHSVFVIGGDGTVNEVFKGILSIEKENRPILGVIPGGTFNAVARVLQSNQAKDKAIENFSLDKIKEMDMGVVNDSVFSLIFSIGDVPEAIHSVSNEEKSKFKMLAYAKNIIEKIADDSVYDLDIDIDGEEFSGLFHHVIILLSDKLENFELTEYKMAMDDGFLHIFLMPEASLTEKVGLLSDMAFKKSSDNENLIYRKAKSLKISSKKPVETDIDGDKGENLPVSIKVEEKALKVYYQG</sequence>
<evidence type="ECO:0000256" key="2">
    <source>
        <dbReference type="ARBA" id="ARBA00005983"/>
    </source>
</evidence>
<keyword evidence="8" id="KW-1208">Phospholipid metabolism</keyword>
<dbReference type="Gene3D" id="3.40.50.10330">
    <property type="entry name" value="Probable inorganic polyphosphate/atp-NAD kinase, domain 1"/>
    <property type="match status" value="1"/>
</dbReference>
<keyword evidence="4" id="KW-0479">Metal-binding</keyword>
<keyword evidence="10" id="KW-0808">Transferase</keyword>
<dbReference type="InterPro" id="IPR016064">
    <property type="entry name" value="NAD/diacylglycerol_kinase_sf"/>
</dbReference>
<evidence type="ECO:0000313" key="11">
    <source>
        <dbReference type="Proteomes" id="UP001357733"/>
    </source>
</evidence>
<dbReference type="GO" id="GO:0005524">
    <property type="term" value="F:ATP binding"/>
    <property type="evidence" value="ECO:0007669"/>
    <property type="project" value="InterPro"/>
</dbReference>
<organism evidence="10 11">
    <name type="scientific">Citroniella saccharovorans</name>
    <dbReference type="NCBI Taxonomy" id="2053367"/>
    <lineage>
        <taxon>Bacteria</taxon>
        <taxon>Bacillati</taxon>
        <taxon>Bacillota</taxon>
        <taxon>Tissierellia</taxon>
        <taxon>Tissierellales</taxon>
        <taxon>Peptoniphilaceae</taxon>
        <taxon>Citroniella</taxon>
    </lineage>
</organism>
<reference evidence="10 11" key="1">
    <citation type="submission" date="2024-01" db="EMBL/GenBank/DDBJ databases">
        <title>Complete genome sequence of Citroniella saccharovorans strain M6.X9, isolated from human fecal sample.</title>
        <authorList>
            <person name="Cheng G."/>
            <person name="Westerholm M."/>
            <person name="Schnurer A."/>
        </authorList>
    </citation>
    <scope>NUCLEOTIDE SEQUENCE [LARGE SCALE GENOMIC DNA]</scope>
    <source>
        <strain evidence="10 11">DSM 29873</strain>
    </source>
</reference>
<evidence type="ECO:0000313" key="10">
    <source>
        <dbReference type="EMBL" id="MEB3429938.1"/>
    </source>
</evidence>
<dbReference type="AlphaFoldDB" id="A0AAW9MQP7"/>
<comment type="similarity">
    <text evidence="2">Belongs to the diacylglycerol/lipid kinase family.</text>
</comment>
<keyword evidence="6" id="KW-0443">Lipid metabolism</keyword>
<dbReference type="InterPro" id="IPR005218">
    <property type="entry name" value="Diacylglycerol/lipid_kinase"/>
</dbReference>
<evidence type="ECO:0000256" key="4">
    <source>
        <dbReference type="ARBA" id="ARBA00022723"/>
    </source>
</evidence>
<dbReference type="InterPro" id="IPR017438">
    <property type="entry name" value="ATP-NAD_kinase_N"/>
</dbReference>
<evidence type="ECO:0000256" key="1">
    <source>
        <dbReference type="ARBA" id="ARBA00001946"/>
    </source>
</evidence>
<keyword evidence="3" id="KW-0444">Lipid biosynthesis</keyword>
<keyword evidence="5" id="KW-0460">Magnesium</keyword>
<keyword evidence="10" id="KW-0418">Kinase</keyword>
<comment type="cofactor">
    <cofactor evidence="1">
        <name>Mg(2+)</name>
        <dbReference type="ChEBI" id="CHEBI:18420"/>
    </cofactor>
</comment>
<dbReference type="EMBL" id="JAYKOT010000003">
    <property type="protein sequence ID" value="MEB3429938.1"/>
    <property type="molecule type" value="Genomic_DNA"/>
</dbReference>
<dbReference type="GO" id="GO:0008654">
    <property type="term" value="P:phospholipid biosynthetic process"/>
    <property type="evidence" value="ECO:0007669"/>
    <property type="project" value="UniProtKB-KW"/>
</dbReference>
<evidence type="ECO:0000256" key="6">
    <source>
        <dbReference type="ARBA" id="ARBA00023098"/>
    </source>
</evidence>
<dbReference type="RefSeq" id="WP_324620092.1">
    <property type="nucleotide sequence ID" value="NZ_JAYKOT010000003.1"/>
</dbReference>
<dbReference type="Gene3D" id="2.60.200.40">
    <property type="match status" value="1"/>
</dbReference>
<proteinExistence type="inferred from homology"/>
<gene>
    <name evidence="10" type="ORF">VLK81_07950</name>
</gene>
<evidence type="ECO:0000256" key="5">
    <source>
        <dbReference type="ARBA" id="ARBA00022842"/>
    </source>
</evidence>
<protein>
    <submittedName>
        <fullName evidence="10">Diacylglycerol kinase family protein</fullName>
    </submittedName>
</protein>
<keyword evidence="7" id="KW-0594">Phospholipid biosynthesis</keyword>
<dbReference type="PANTHER" id="PTHR12358">
    <property type="entry name" value="SPHINGOSINE KINASE"/>
    <property type="match status" value="1"/>
</dbReference>
<dbReference type="SUPFAM" id="SSF111331">
    <property type="entry name" value="NAD kinase/diacylglycerol kinase-like"/>
    <property type="match status" value="1"/>
</dbReference>
<dbReference type="NCBIfam" id="TIGR00147">
    <property type="entry name" value="YegS/Rv2252/BmrU family lipid kinase"/>
    <property type="match status" value="1"/>
</dbReference>
<evidence type="ECO:0000256" key="3">
    <source>
        <dbReference type="ARBA" id="ARBA00022516"/>
    </source>
</evidence>
<evidence type="ECO:0000256" key="8">
    <source>
        <dbReference type="ARBA" id="ARBA00023264"/>
    </source>
</evidence>
<keyword evidence="11" id="KW-1185">Reference proteome</keyword>
<name>A0AAW9MQP7_9FIRM</name>
<evidence type="ECO:0000259" key="9">
    <source>
        <dbReference type="PROSITE" id="PS50146"/>
    </source>
</evidence>
<dbReference type="Proteomes" id="UP001357733">
    <property type="component" value="Unassembled WGS sequence"/>
</dbReference>
<evidence type="ECO:0000256" key="7">
    <source>
        <dbReference type="ARBA" id="ARBA00023209"/>
    </source>
</evidence>
<dbReference type="GO" id="GO:0046872">
    <property type="term" value="F:metal ion binding"/>
    <property type="evidence" value="ECO:0007669"/>
    <property type="project" value="UniProtKB-KW"/>
</dbReference>
<accession>A0AAW9MQP7</accession>
<dbReference type="InterPro" id="IPR001206">
    <property type="entry name" value="Diacylglycerol_kinase_cat_dom"/>
</dbReference>
<comment type="caution">
    <text evidence="10">The sequence shown here is derived from an EMBL/GenBank/DDBJ whole genome shotgun (WGS) entry which is preliminary data.</text>
</comment>
<dbReference type="GO" id="GO:0005886">
    <property type="term" value="C:plasma membrane"/>
    <property type="evidence" value="ECO:0007669"/>
    <property type="project" value="TreeGrafter"/>
</dbReference>
<dbReference type="InterPro" id="IPR050187">
    <property type="entry name" value="Lipid_Phosphate_FormReg"/>
</dbReference>
<dbReference type="Pfam" id="PF00781">
    <property type="entry name" value="DAGK_cat"/>
    <property type="match status" value="1"/>
</dbReference>
<dbReference type="PROSITE" id="PS50146">
    <property type="entry name" value="DAGK"/>
    <property type="match status" value="1"/>
</dbReference>
<dbReference type="GO" id="GO:0004143">
    <property type="term" value="F:ATP-dependent diacylglycerol kinase activity"/>
    <property type="evidence" value="ECO:0007669"/>
    <property type="project" value="TreeGrafter"/>
</dbReference>
<dbReference type="PANTHER" id="PTHR12358:SF106">
    <property type="entry name" value="LIPID KINASE YEGS"/>
    <property type="match status" value="1"/>
</dbReference>
<feature type="domain" description="DAGKc" evidence="9">
    <location>
        <begin position="1"/>
        <end position="132"/>
    </location>
</feature>